<feature type="transmembrane region" description="Helical" evidence="5">
    <location>
        <begin position="21"/>
        <end position="41"/>
    </location>
</feature>
<evidence type="ECO:0000313" key="6">
    <source>
        <dbReference type="EMBL" id="MCQ8239552.1"/>
    </source>
</evidence>
<feature type="transmembrane region" description="Helical" evidence="5">
    <location>
        <begin position="81"/>
        <end position="103"/>
    </location>
</feature>
<name>A0ABT1VT80_9PROT</name>
<organism evidence="6 7">
    <name type="scientific">Rhizosaccharibacter radicis</name>
    <dbReference type="NCBI Taxonomy" id="2782605"/>
    <lineage>
        <taxon>Bacteria</taxon>
        <taxon>Pseudomonadati</taxon>
        <taxon>Pseudomonadota</taxon>
        <taxon>Alphaproteobacteria</taxon>
        <taxon>Acetobacterales</taxon>
        <taxon>Acetobacteraceae</taxon>
        <taxon>Rhizosaccharibacter</taxon>
    </lineage>
</organism>
<accession>A0ABT1VT80</accession>
<dbReference type="InterPro" id="IPR004710">
    <property type="entry name" value="Bilac:Na_transpt"/>
</dbReference>
<feature type="transmembrane region" description="Helical" evidence="5">
    <location>
        <begin position="47"/>
        <end position="69"/>
    </location>
</feature>
<comment type="caution">
    <text evidence="6">The sequence shown here is derived from an EMBL/GenBank/DDBJ whole genome shotgun (WGS) entry which is preliminary data.</text>
</comment>
<dbReference type="Pfam" id="PF01758">
    <property type="entry name" value="SBF"/>
    <property type="match status" value="1"/>
</dbReference>
<keyword evidence="2 5" id="KW-0812">Transmembrane</keyword>
<proteinExistence type="predicted"/>
<evidence type="ECO:0000256" key="1">
    <source>
        <dbReference type="ARBA" id="ARBA00004141"/>
    </source>
</evidence>
<keyword evidence="4 5" id="KW-0472">Membrane</keyword>
<sequence length="318" mass="32237">MPQPFLPPAARPDAGPRHLPLAVRLFPLWALLAGVAAFLVPSPFTRIGPAVPVLLAFIMFAMGVSLTPADFGRVFRRPAPVLAGLVLHYGIMPFAAWGIARLLSLPPAVAAGLILTGSVSSGTASTVMVLVAGGDVALSVAIGAASTLAGLVLTPLLARSLMDAGIALDGAALLRGLVSIVALPVLGGLLVNRFASGAVRQLEPLLAPASLGAILLVIAVVVAGGRNGLRDAGPVLLAAVALHNGVGLLGGYWGGRLLGFPREICRTLAFEVGMQNSGLAATLATLSIGPAAALPGALFSVWHNLSGSLLAGWWSRDR</sequence>
<feature type="transmembrane region" description="Helical" evidence="5">
    <location>
        <begin position="138"/>
        <end position="158"/>
    </location>
</feature>
<feature type="transmembrane region" description="Helical" evidence="5">
    <location>
        <begin position="204"/>
        <end position="223"/>
    </location>
</feature>
<evidence type="ECO:0000256" key="5">
    <source>
        <dbReference type="SAM" id="Phobius"/>
    </source>
</evidence>
<dbReference type="EMBL" id="JAMZEJ010000001">
    <property type="protein sequence ID" value="MCQ8239552.1"/>
    <property type="molecule type" value="Genomic_DNA"/>
</dbReference>
<dbReference type="PANTHER" id="PTHR10361">
    <property type="entry name" value="SODIUM-BILE ACID COTRANSPORTER"/>
    <property type="match status" value="1"/>
</dbReference>
<feature type="transmembrane region" description="Helical" evidence="5">
    <location>
        <begin position="279"/>
        <end position="302"/>
    </location>
</feature>
<dbReference type="PANTHER" id="PTHR10361:SF28">
    <property type="entry name" value="P3 PROTEIN-RELATED"/>
    <property type="match status" value="1"/>
</dbReference>
<feature type="transmembrane region" description="Helical" evidence="5">
    <location>
        <begin position="235"/>
        <end position="258"/>
    </location>
</feature>
<reference evidence="6 7" key="1">
    <citation type="submission" date="2022-06" db="EMBL/GenBank/DDBJ databases">
        <title>Rhizosaccharibacter gen. nov. sp. nov. KSS12, endophytic bacteria isolated from sugarcane.</title>
        <authorList>
            <person name="Pitiwittayakul N."/>
        </authorList>
    </citation>
    <scope>NUCLEOTIDE SEQUENCE [LARGE SCALE GENOMIC DNA]</scope>
    <source>
        <strain evidence="6 7">KSS12</strain>
    </source>
</reference>
<comment type="subcellular location">
    <subcellularLocation>
        <location evidence="1">Membrane</location>
        <topology evidence="1">Multi-pass membrane protein</topology>
    </subcellularLocation>
</comment>
<dbReference type="InterPro" id="IPR002657">
    <property type="entry name" value="BilAc:Na_symport/Acr3"/>
</dbReference>
<evidence type="ECO:0000313" key="7">
    <source>
        <dbReference type="Proteomes" id="UP001524547"/>
    </source>
</evidence>
<evidence type="ECO:0000256" key="2">
    <source>
        <dbReference type="ARBA" id="ARBA00022692"/>
    </source>
</evidence>
<feature type="transmembrane region" description="Helical" evidence="5">
    <location>
        <begin position="109"/>
        <end position="131"/>
    </location>
</feature>
<evidence type="ECO:0000256" key="4">
    <source>
        <dbReference type="ARBA" id="ARBA00023136"/>
    </source>
</evidence>
<gene>
    <name evidence="6" type="ORF">NFI88_01680</name>
</gene>
<dbReference type="RefSeq" id="WP_422918286.1">
    <property type="nucleotide sequence ID" value="NZ_JAMZEJ010000001.1"/>
</dbReference>
<keyword evidence="7" id="KW-1185">Reference proteome</keyword>
<dbReference type="Proteomes" id="UP001524547">
    <property type="component" value="Unassembled WGS sequence"/>
</dbReference>
<dbReference type="Gene3D" id="1.20.1530.20">
    <property type="match status" value="1"/>
</dbReference>
<protein>
    <submittedName>
        <fullName evidence="6">Bile acid:sodium symporter family protein</fullName>
    </submittedName>
</protein>
<evidence type="ECO:0000256" key="3">
    <source>
        <dbReference type="ARBA" id="ARBA00022989"/>
    </source>
</evidence>
<keyword evidence="3 5" id="KW-1133">Transmembrane helix</keyword>
<feature type="transmembrane region" description="Helical" evidence="5">
    <location>
        <begin position="170"/>
        <end position="192"/>
    </location>
</feature>
<dbReference type="InterPro" id="IPR038770">
    <property type="entry name" value="Na+/solute_symporter_sf"/>
</dbReference>